<evidence type="ECO:0000256" key="2">
    <source>
        <dbReference type="ARBA" id="ARBA00022771"/>
    </source>
</evidence>
<reference evidence="5" key="1">
    <citation type="submission" date="2021-02" db="EMBL/GenBank/DDBJ databases">
        <authorList>
            <person name="Nowell W R."/>
        </authorList>
    </citation>
    <scope>NUCLEOTIDE SEQUENCE</scope>
    <source>
        <strain evidence="5">Ploen Becks lab</strain>
    </source>
</reference>
<keyword evidence="6" id="KW-1185">Reference proteome</keyword>
<name>A0A813M3N2_9BILA</name>
<keyword evidence="1" id="KW-0479">Metal-binding</keyword>
<evidence type="ECO:0000256" key="1">
    <source>
        <dbReference type="ARBA" id="ARBA00022723"/>
    </source>
</evidence>
<organism evidence="5 6">
    <name type="scientific">Brachionus calyciflorus</name>
    <dbReference type="NCBI Taxonomy" id="104777"/>
    <lineage>
        <taxon>Eukaryota</taxon>
        <taxon>Metazoa</taxon>
        <taxon>Spiralia</taxon>
        <taxon>Gnathifera</taxon>
        <taxon>Rotifera</taxon>
        <taxon>Eurotatoria</taxon>
        <taxon>Monogononta</taxon>
        <taxon>Pseudotrocha</taxon>
        <taxon>Ploima</taxon>
        <taxon>Brachionidae</taxon>
        <taxon>Brachionus</taxon>
    </lineage>
</organism>
<evidence type="ECO:0000313" key="6">
    <source>
        <dbReference type="Proteomes" id="UP000663879"/>
    </source>
</evidence>
<dbReference type="EMBL" id="CAJNOC010000062">
    <property type="protein sequence ID" value="CAF0711159.1"/>
    <property type="molecule type" value="Genomic_DNA"/>
</dbReference>
<dbReference type="Proteomes" id="UP000663879">
    <property type="component" value="Unassembled WGS sequence"/>
</dbReference>
<dbReference type="Pfam" id="PF04500">
    <property type="entry name" value="FLYWCH"/>
    <property type="match status" value="1"/>
</dbReference>
<dbReference type="InterPro" id="IPR007588">
    <property type="entry name" value="Znf_FLYWCH"/>
</dbReference>
<sequence length="195" mass="22758">MFDINQLSDDLNKLSMENKCGQVTMSQKQKPLLCLNNYFYRISTKNNGNVFWRCTVTGCNVRCTTFGDTIGQKYAVNINDSFIHCHAPDTTKFANLEKRRFIKEKASVSDEPARKIISQNTGRGRGVKYSTIHRKPKYLIELWSIHKRLIDDIPRTTNYCESWHNAFGNMLKKHPNVYCLIDSLRHENKNKMFEL</sequence>
<keyword evidence="2" id="KW-0863">Zinc-finger</keyword>
<dbReference type="Gene3D" id="2.20.25.240">
    <property type="match status" value="1"/>
</dbReference>
<evidence type="ECO:0000313" key="5">
    <source>
        <dbReference type="EMBL" id="CAF0711159.1"/>
    </source>
</evidence>
<feature type="domain" description="FLYWCH-type" evidence="4">
    <location>
        <begin position="24"/>
        <end position="86"/>
    </location>
</feature>
<dbReference type="AlphaFoldDB" id="A0A813M3N2"/>
<dbReference type="OrthoDB" id="10067596at2759"/>
<evidence type="ECO:0000259" key="4">
    <source>
        <dbReference type="Pfam" id="PF04500"/>
    </source>
</evidence>
<protein>
    <recommendedName>
        <fullName evidence="4">FLYWCH-type domain-containing protein</fullName>
    </recommendedName>
</protein>
<proteinExistence type="predicted"/>
<comment type="caution">
    <text evidence="5">The sequence shown here is derived from an EMBL/GenBank/DDBJ whole genome shotgun (WGS) entry which is preliminary data.</text>
</comment>
<evidence type="ECO:0000256" key="3">
    <source>
        <dbReference type="ARBA" id="ARBA00022833"/>
    </source>
</evidence>
<keyword evidence="3" id="KW-0862">Zinc</keyword>
<gene>
    <name evidence="5" type="ORF">OXX778_LOCUS1071</name>
</gene>
<dbReference type="GO" id="GO:0008270">
    <property type="term" value="F:zinc ion binding"/>
    <property type="evidence" value="ECO:0007669"/>
    <property type="project" value="UniProtKB-KW"/>
</dbReference>
<accession>A0A813M3N2</accession>